<protein>
    <submittedName>
        <fullName evidence="1">Uncharacterized protein</fullName>
    </submittedName>
</protein>
<name>A0A645DQ79_9ZZZZ</name>
<evidence type="ECO:0000313" key="1">
    <source>
        <dbReference type="EMBL" id="MPM91640.1"/>
    </source>
</evidence>
<comment type="caution">
    <text evidence="1">The sequence shown here is derived from an EMBL/GenBank/DDBJ whole genome shotgun (WGS) entry which is preliminary data.</text>
</comment>
<dbReference type="EMBL" id="VSSQ01038672">
    <property type="protein sequence ID" value="MPM91640.1"/>
    <property type="molecule type" value="Genomic_DNA"/>
</dbReference>
<reference evidence="1" key="1">
    <citation type="submission" date="2019-08" db="EMBL/GenBank/DDBJ databases">
        <authorList>
            <person name="Kucharzyk K."/>
            <person name="Murdoch R.W."/>
            <person name="Higgins S."/>
            <person name="Loffler F."/>
        </authorList>
    </citation>
    <scope>NUCLEOTIDE SEQUENCE</scope>
</reference>
<organism evidence="1">
    <name type="scientific">bioreactor metagenome</name>
    <dbReference type="NCBI Taxonomy" id="1076179"/>
    <lineage>
        <taxon>unclassified sequences</taxon>
        <taxon>metagenomes</taxon>
        <taxon>ecological metagenomes</taxon>
    </lineage>
</organism>
<dbReference type="AlphaFoldDB" id="A0A645DQ79"/>
<gene>
    <name evidence="1" type="ORF">SDC9_138771</name>
</gene>
<proteinExistence type="predicted"/>
<accession>A0A645DQ79</accession>
<sequence>MIFAVMFRAKNLYGFVGSKTCSYGICAHAFFIPQRTLNKIYGVVNVLYIAVDNQIYDYSIFISKNYAVTCGLNHFINVFHYRTG</sequence>